<evidence type="ECO:0000313" key="1">
    <source>
        <dbReference type="EMBL" id="KKK84210.1"/>
    </source>
</evidence>
<protein>
    <submittedName>
        <fullName evidence="1">Uncharacterized protein</fullName>
    </submittedName>
</protein>
<feature type="non-terminal residue" evidence="1">
    <location>
        <position position="44"/>
    </location>
</feature>
<proteinExistence type="predicted"/>
<name>A0A0F8ZE39_9ZZZZ</name>
<sequence>MTEAEPTDDSQDVGRRYRFEHLALPTVLRDMKAALAAIAGPITA</sequence>
<dbReference type="AlphaFoldDB" id="A0A0F8ZE39"/>
<reference evidence="1" key="1">
    <citation type="journal article" date="2015" name="Nature">
        <title>Complex archaea that bridge the gap between prokaryotes and eukaryotes.</title>
        <authorList>
            <person name="Spang A."/>
            <person name="Saw J.H."/>
            <person name="Jorgensen S.L."/>
            <person name="Zaremba-Niedzwiedzka K."/>
            <person name="Martijn J."/>
            <person name="Lind A.E."/>
            <person name="van Eijk R."/>
            <person name="Schleper C."/>
            <person name="Guy L."/>
            <person name="Ettema T.J."/>
        </authorList>
    </citation>
    <scope>NUCLEOTIDE SEQUENCE</scope>
</reference>
<accession>A0A0F8ZE39</accession>
<comment type="caution">
    <text evidence="1">The sequence shown here is derived from an EMBL/GenBank/DDBJ whole genome shotgun (WGS) entry which is preliminary data.</text>
</comment>
<gene>
    <name evidence="1" type="ORF">LCGC14_2785640</name>
</gene>
<organism evidence="1">
    <name type="scientific">marine sediment metagenome</name>
    <dbReference type="NCBI Taxonomy" id="412755"/>
    <lineage>
        <taxon>unclassified sequences</taxon>
        <taxon>metagenomes</taxon>
        <taxon>ecological metagenomes</taxon>
    </lineage>
</organism>
<dbReference type="EMBL" id="LAZR01051878">
    <property type="protein sequence ID" value="KKK84210.1"/>
    <property type="molecule type" value="Genomic_DNA"/>
</dbReference>